<dbReference type="InterPro" id="IPR011545">
    <property type="entry name" value="DEAD/DEAH_box_helicase_dom"/>
</dbReference>
<sequence>MPSSIDPMASFSDPVRYLSGVGPEMARRLAKLEIRTIRDLLFHIPRSYLDRRTVTPIAFLRPNEEASILGTLASVRLERRLRGRRDVAGVVQDGTGALRIVWFNQPFVERLLRPGERYFFSGSVQPFRGLEMHNPEFEPDEEGAEHRNLARVAPVYGLTEGITQRWLRARVADALRSLSATPDPVPPEWRREQALPCLREALAQVHFPERPEDAEPARRRLALEELLALQVSLQYARARHRGRRAARSLERGAPLAVRFRESLPFTLTRSQQEALAAIERDLDREVPMRRLLLGDVGSGKTVLALAAAVRAGGAGMQTAILAPTTLLAEQHAETAARLLGPAGLRFALLTAATPSKERDRIAVGVSSGETSLVIGTHALLERDLGFGSLGLVVVDEQHRFGVRQRVSLAAKGNGIQDAHLLVLTATPIPRSLAMTLYGDLDLSLLAEKPPGRAPVRTSFVRADGIEMLARVLGEETKRGGSAFVVYPVVEESETLDLKSAAAMAQKLARVGSLAEAGVVLVHGRLKPAERRLAIERFRSGEARILVATTVVEVGLDIPDATLIVIEHPERFGLAQLHQLRGRVGRADRPGRCVLLVGRAIGDVARKRLEIFRRVENGQELAEEDLKLRGPGELLGTSQHGFPEFRAVDPVADLDLIEAARGLAKEVLSKQEIEGDEARLKTWIEAHFAGAERYLESG</sequence>
<keyword evidence="2" id="KW-0227">DNA damage</keyword>
<name>A0A538SSR3_UNCEI</name>
<dbReference type="Proteomes" id="UP000319829">
    <property type="component" value="Unassembled WGS sequence"/>
</dbReference>
<feature type="domain" description="Helicase C-terminal" evidence="10">
    <location>
        <begin position="464"/>
        <end position="628"/>
    </location>
</feature>
<dbReference type="PROSITE" id="PS51192">
    <property type="entry name" value="HELICASE_ATP_BIND_1"/>
    <property type="match status" value="1"/>
</dbReference>
<dbReference type="Gene3D" id="3.40.50.300">
    <property type="entry name" value="P-loop containing nucleotide triphosphate hydrolases"/>
    <property type="match status" value="2"/>
</dbReference>
<dbReference type="InterPro" id="IPR012340">
    <property type="entry name" value="NA-bd_OB-fold"/>
</dbReference>
<dbReference type="SUPFAM" id="SSF50249">
    <property type="entry name" value="Nucleic acid-binding proteins"/>
    <property type="match status" value="1"/>
</dbReference>
<comment type="caution">
    <text evidence="11">The sequence shown here is derived from an EMBL/GenBank/DDBJ whole genome shotgun (WGS) entry which is preliminary data.</text>
</comment>
<keyword evidence="4 11" id="KW-0347">Helicase</keyword>
<evidence type="ECO:0000313" key="12">
    <source>
        <dbReference type="Proteomes" id="UP000319829"/>
    </source>
</evidence>
<dbReference type="SUPFAM" id="SSF52540">
    <property type="entry name" value="P-loop containing nucleoside triphosphate hydrolases"/>
    <property type="match status" value="2"/>
</dbReference>
<dbReference type="Pfam" id="PF19833">
    <property type="entry name" value="RecG_dom3_C"/>
    <property type="match status" value="1"/>
</dbReference>
<evidence type="ECO:0000256" key="7">
    <source>
        <dbReference type="ARBA" id="ARBA00023204"/>
    </source>
</evidence>
<evidence type="ECO:0000256" key="3">
    <source>
        <dbReference type="ARBA" id="ARBA00022801"/>
    </source>
</evidence>
<gene>
    <name evidence="11" type="primary">recG</name>
    <name evidence="11" type="ORF">E6K74_06650</name>
</gene>
<dbReference type="Pfam" id="PF00270">
    <property type="entry name" value="DEAD"/>
    <property type="match status" value="1"/>
</dbReference>
<protein>
    <recommendedName>
        <fullName evidence="8">Probable DNA 3'-5' helicase RecG</fullName>
    </recommendedName>
</protein>
<keyword evidence="5" id="KW-0067">ATP-binding</keyword>
<dbReference type="GO" id="GO:0003678">
    <property type="term" value="F:DNA helicase activity"/>
    <property type="evidence" value="ECO:0007669"/>
    <property type="project" value="TreeGrafter"/>
</dbReference>
<dbReference type="GO" id="GO:0006281">
    <property type="term" value="P:DNA repair"/>
    <property type="evidence" value="ECO:0007669"/>
    <property type="project" value="UniProtKB-KW"/>
</dbReference>
<dbReference type="GO" id="GO:0005524">
    <property type="term" value="F:ATP binding"/>
    <property type="evidence" value="ECO:0007669"/>
    <property type="project" value="UniProtKB-KW"/>
</dbReference>
<evidence type="ECO:0000256" key="5">
    <source>
        <dbReference type="ARBA" id="ARBA00022840"/>
    </source>
</evidence>
<dbReference type="InterPro" id="IPR047112">
    <property type="entry name" value="RecG/Mfd"/>
</dbReference>
<dbReference type="InterPro" id="IPR001650">
    <property type="entry name" value="Helicase_C-like"/>
</dbReference>
<proteinExistence type="predicted"/>
<evidence type="ECO:0000256" key="4">
    <source>
        <dbReference type="ARBA" id="ARBA00022806"/>
    </source>
</evidence>
<dbReference type="SMART" id="SM00490">
    <property type="entry name" value="HELICc"/>
    <property type="match status" value="1"/>
</dbReference>
<keyword evidence="1" id="KW-0547">Nucleotide-binding</keyword>
<dbReference type="SMART" id="SM00487">
    <property type="entry name" value="DEXDc"/>
    <property type="match status" value="1"/>
</dbReference>
<dbReference type="GO" id="GO:0003677">
    <property type="term" value="F:DNA binding"/>
    <property type="evidence" value="ECO:0007669"/>
    <property type="project" value="UniProtKB-KW"/>
</dbReference>
<keyword evidence="7" id="KW-0234">DNA repair</keyword>
<evidence type="ECO:0000256" key="1">
    <source>
        <dbReference type="ARBA" id="ARBA00022741"/>
    </source>
</evidence>
<dbReference type="AlphaFoldDB" id="A0A538SSR3"/>
<dbReference type="Pfam" id="PF17191">
    <property type="entry name" value="RecG_wedge"/>
    <property type="match status" value="1"/>
</dbReference>
<dbReference type="Gene3D" id="1.10.150.20">
    <property type="entry name" value="5' to 3' exonuclease, C-terminal subdomain"/>
    <property type="match status" value="1"/>
</dbReference>
<dbReference type="InterPro" id="IPR014001">
    <property type="entry name" value="Helicase_ATP-bd"/>
</dbReference>
<dbReference type="GO" id="GO:0016787">
    <property type="term" value="F:hydrolase activity"/>
    <property type="evidence" value="ECO:0007669"/>
    <property type="project" value="UniProtKB-KW"/>
</dbReference>
<dbReference type="PANTHER" id="PTHR47964">
    <property type="entry name" value="ATP-DEPENDENT DNA HELICASE HOMOLOG RECG, CHLOROPLASTIC"/>
    <property type="match status" value="1"/>
</dbReference>
<dbReference type="InterPro" id="IPR045562">
    <property type="entry name" value="RecG_dom3_C"/>
</dbReference>
<evidence type="ECO:0000256" key="6">
    <source>
        <dbReference type="ARBA" id="ARBA00023125"/>
    </source>
</evidence>
<dbReference type="EMBL" id="VBOU01000074">
    <property type="protein sequence ID" value="TMQ54416.1"/>
    <property type="molecule type" value="Genomic_DNA"/>
</dbReference>
<keyword evidence="6" id="KW-0238">DNA-binding</keyword>
<dbReference type="PANTHER" id="PTHR47964:SF1">
    <property type="entry name" value="ATP-DEPENDENT DNA HELICASE HOMOLOG RECG, CHLOROPLASTIC"/>
    <property type="match status" value="1"/>
</dbReference>
<dbReference type="InterPro" id="IPR027417">
    <property type="entry name" value="P-loop_NTPase"/>
</dbReference>
<keyword evidence="3" id="KW-0378">Hydrolase</keyword>
<feature type="domain" description="Helicase ATP-binding" evidence="9">
    <location>
        <begin position="281"/>
        <end position="445"/>
    </location>
</feature>
<dbReference type="NCBIfam" id="NF008168">
    <property type="entry name" value="PRK10917.2-2"/>
    <property type="match status" value="1"/>
</dbReference>
<evidence type="ECO:0000259" key="10">
    <source>
        <dbReference type="PROSITE" id="PS51194"/>
    </source>
</evidence>
<dbReference type="PROSITE" id="PS51194">
    <property type="entry name" value="HELICASE_CTER"/>
    <property type="match status" value="1"/>
</dbReference>
<dbReference type="CDD" id="cd04488">
    <property type="entry name" value="RecG_wedge_OBF"/>
    <property type="match status" value="1"/>
</dbReference>
<evidence type="ECO:0000256" key="2">
    <source>
        <dbReference type="ARBA" id="ARBA00022763"/>
    </source>
</evidence>
<accession>A0A538SSR3</accession>
<organism evidence="11 12">
    <name type="scientific">Eiseniibacteriota bacterium</name>
    <dbReference type="NCBI Taxonomy" id="2212470"/>
    <lineage>
        <taxon>Bacteria</taxon>
        <taxon>Candidatus Eiseniibacteriota</taxon>
    </lineage>
</organism>
<dbReference type="InterPro" id="IPR033454">
    <property type="entry name" value="RecG_wedge"/>
</dbReference>
<dbReference type="Pfam" id="PF00271">
    <property type="entry name" value="Helicase_C"/>
    <property type="match status" value="1"/>
</dbReference>
<evidence type="ECO:0000259" key="9">
    <source>
        <dbReference type="PROSITE" id="PS51192"/>
    </source>
</evidence>
<evidence type="ECO:0000313" key="11">
    <source>
        <dbReference type="EMBL" id="TMQ54416.1"/>
    </source>
</evidence>
<reference evidence="11 12" key="1">
    <citation type="journal article" date="2019" name="Nat. Microbiol.">
        <title>Mediterranean grassland soil C-N compound turnover is dependent on rainfall and depth, and is mediated by genomically divergent microorganisms.</title>
        <authorList>
            <person name="Diamond S."/>
            <person name="Andeer P.F."/>
            <person name="Li Z."/>
            <person name="Crits-Christoph A."/>
            <person name="Burstein D."/>
            <person name="Anantharaman K."/>
            <person name="Lane K.R."/>
            <person name="Thomas B.C."/>
            <person name="Pan C."/>
            <person name="Northen T.R."/>
            <person name="Banfield J.F."/>
        </authorList>
    </citation>
    <scope>NUCLEOTIDE SEQUENCE [LARGE SCALE GENOMIC DNA]</scope>
    <source>
        <strain evidence="11">WS_4</strain>
    </source>
</reference>
<dbReference type="Gene3D" id="2.40.50.140">
    <property type="entry name" value="Nucleic acid-binding proteins"/>
    <property type="match status" value="1"/>
</dbReference>
<evidence type="ECO:0000256" key="8">
    <source>
        <dbReference type="ARBA" id="ARBA00049819"/>
    </source>
</evidence>